<dbReference type="Pfam" id="PF00528">
    <property type="entry name" value="BPD_transp_1"/>
    <property type="match status" value="1"/>
</dbReference>
<evidence type="ECO:0000256" key="3">
    <source>
        <dbReference type="ARBA" id="ARBA00022475"/>
    </source>
</evidence>
<feature type="transmembrane region" description="Helical" evidence="7">
    <location>
        <begin position="34"/>
        <end position="56"/>
    </location>
</feature>
<evidence type="ECO:0000256" key="1">
    <source>
        <dbReference type="ARBA" id="ARBA00004651"/>
    </source>
</evidence>
<dbReference type="Proteomes" id="UP000590225">
    <property type="component" value="Unassembled WGS sequence"/>
</dbReference>
<dbReference type="SUPFAM" id="SSF161098">
    <property type="entry name" value="MetI-like"/>
    <property type="match status" value="1"/>
</dbReference>
<gene>
    <name evidence="10" type="ORF">FHW23_003330</name>
</gene>
<reference evidence="10 11" key="1">
    <citation type="submission" date="2020-07" db="EMBL/GenBank/DDBJ databases">
        <title>Above-ground endophytic microbial communities from plants in different locations in the United States.</title>
        <authorList>
            <person name="Frank C."/>
        </authorList>
    </citation>
    <scope>NUCLEOTIDE SEQUENCE [LARGE SCALE GENOMIC DNA]</scope>
    <source>
        <strain evidence="10 11">WPL5_2</strain>
    </source>
</reference>
<keyword evidence="5 7" id="KW-1133">Transmembrane helix</keyword>
<dbReference type="GO" id="GO:0055085">
    <property type="term" value="P:transmembrane transport"/>
    <property type="evidence" value="ECO:0007669"/>
    <property type="project" value="InterPro"/>
</dbReference>
<evidence type="ECO:0000256" key="4">
    <source>
        <dbReference type="ARBA" id="ARBA00022692"/>
    </source>
</evidence>
<dbReference type="InterPro" id="IPR000515">
    <property type="entry name" value="MetI-like"/>
</dbReference>
<feature type="transmembrane region" description="Helical" evidence="7">
    <location>
        <begin position="163"/>
        <end position="186"/>
    </location>
</feature>
<evidence type="ECO:0000313" key="11">
    <source>
        <dbReference type="Proteomes" id="UP000590225"/>
    </source>
</evidence>
<dbReference type="InterPro" id="IPR035906">
    <property type="entry name" value="MetI-like_sf"/>
</dbReference>
<evidence type="ECO:0000313" key="10">
    <source>
        <dbReference type="EMBL" id="MBA8992043.1"/>
    </source>
</evidence>
<keyword evidence="2 7" id="KW-0813">Transport</keyword>
<dbReference type="PANTHER" id="PTHR43744:SF8">
    <property type="entry name" value="SN-GLYCEROL-3-PHOSPHATE TRANSPORT SYSTEM PERMEASE PROTEIN UGPE"/>
    <property type="match status" value="1"/>
</dbReference>
<dbReference type="GO" id="GO:0005886">
    <property type="term" value="C:plasma membrane"/>
    <property type="evidence" value="ECO:0007669"/>
    <property type="project" value="UniProtKB-SubCell"/>
</dbReference>
<comment type="caution">
    <text evidence="10">The sequence shown here is derived from an EMBL/GenBank/DDBJ whole genome shotgun (WGS) entry which is preliminary data.</text>
</comment>
<dbReference type="PANTHER" id="PTHR43744">
    <property type="entry name" value="ABC TRANSPORTER PERMEASE PROTEIN MG189-RELATED-RELATED"/>
    <property type="match status" value="1"/>
</dbReference>
<evidence type="ECO:0000256" key="5">
    <source>
        <dbReference type="ARBA" id="ARBA00022989"/>
    </source>
</evidence>
<evidence type="ECO:0000256" key="2">
    <source>
        <dbReference type="ARBA" id="ARBA00022448"/>
    </source>
</evidence>
<proteinExistence type="inferred from homology"/>
<comment type="similarity">
    <text evidence="7">Belongs to the binding-protein-dependent transport system permease family.</text>
</comment>
<accession>A0AAW3TED9</accession>
<keyword evidence="3" id="KW-1003">Cell membrane</keyword>
<name>A0AAW3TED9_9MICO</name>
<feature type="transmembrane region" description="Helical" evidence="7">
    <location>
        <begin position="207"/>
        <end position="232"/>
    </location>
</feature>
<evidence type="ECO:0000256" key="7">
    <source>
        <dbReference type="RuleBase" id="RU363032"/>
    </source>
</evidence>
<dbReference type="CDD" id="cd06261">
    <property type="entry name" value="TM_PBP2"/>
    <property type="match status" value="1"/>
</dbReference>
<keyword evidence="6 7" id="KW-0472">Membrane</keyword>
<evidence type="ECO:0000256" key="6">
    <source>
        <dbReference type="ARBA" id="ARBA00023136"/>
    </source>
</evidence>
<dbReference type="EMBL" id="JACGXP010000006">
    <property type="protein sequence ID" value="MBA8992043.1"/>
    <property type="molecule type" value="Genomic_DNA"/>
</dbReference>
<sequence>MSALLSQPATNSGAGTNQPPVTPRERRGRGAARWVVLVLAGLFALLMLAPLLLLVLNAFKTGADYSANGPLALPEHLSVEAFQQYLEIVDYPRALLNSVVISGLVALLGTALALITSYGIGIGRIRGRTWILAVFLLATMLPQESLIYPLFYGAQATGLFNTVWSVVIVFTVLQAAFGTYLLSSVMSTIPQSLLEAAALDGAGRLRILWSVVFPVLRPTLSVLVVFFFVWTWNEFYIPLVLLSDQSAQTIPIALATLQGQNSINLTALNAGSLLSLLPTLVFFLIFQRTLSRGVTVGAVK</sequence>
<dbReference type="PROSITE" id="PS50928">
    <property type="entry name" value="ABC_TM1"/>
    <property type="match status" value="1"/>
</dbReference>
<feature type="compositionally biased region" description="Polar residues" evidence="8">
    <location>
        <begin position="1"/>
        <end position="19"/>
    </location>
</feature>
<keyword evidence="4 7" id="KW-0812">Transmembrane</keyword>
<dbReference type="AlphaFoldDB" id="A0AAW3TED9"/>
<feature type="domain" description="ABC transmembrane type-1" evidence="9">
    <location>
        <begin position="95"/>
        <end position="286"/>
    </location>
</feature>
<feature type="transmembrane region" description="Helical" evidence="7">
    <location>
        <begin position="130"/>
        <end position="151"/>
    </location>
</feature>
<comment type="subcellular location">
    <subcellularLocation>
        <location evidence="1 7">Cell membrane</location>
        <topology evidence="1 7">Multi-pass membrane protein</topology>
    </subcellularLocation>
</comment>
<protein>
    <submittedName>
        <fullName evidence="10">Raffinose/stachyose/melibiose transport system permease protein</fullName>
    </submittedName>
</protein>
<dbReference type="Gene3D" id="1.10.3720.10">
    <property type="entry name" value="MetI-like"/>
    <property type="match status" value="1"/>
</dbReference>
<feature type="transmembrane region" description="Helical" evidence="7">
    <location>
        <begin position="94"/>
        <end position="118"/>
    </location>
</feature>
<evidence type="ECO:0000256" key="8">
    <source>
        <dbReference type="SAM" id="MobiDB-lite"/>
    </source>
</evidence>
<organism evidence="10 11">
    <name type="scientific">Curtobacterium pusillum</name>
    <dbReference type="NCBI Taxonomy" id="69373"/>
    <lineage>
        <taxon>Bacteria</taxon>
        <taxon>Bacillati</taxon>
        <taxon>Actinomycetota</taxon>
        <taxon>Actinomycetes</taxon>
        <taxon>Micrococcales</taxon>
        <taxon>Microbacteriaceae</taxon>
        <taxon>Curtobacterium</taxon>
    </lineage>
</organism>
<dbReference type="RefSeq" id="WP_182516964.1">
    <property type="nucleotide sequence ID" value="NZ_JACGXP010000006.1"/>
</dbReference>
<evidence type="ECO:0000259" key="9">
    <source>
        <dbReference type="PROSITE" id="PS50928"/>
    </source>
</evidence>
<feature type="region of interest" description="Disordered" evidence="8">
    <location>
        <begin position="1"/>
        <end position="26"/>
    </location>
</feature>
<feature type="transmembrane region" description="Helical" evidence="7">
    <location>
        <begin position="267"/>
        <end position="286"/>
    </location>
</feature>